<dbReference type="SMART" id="SM00849">
    <property type="entry name" value="Lactamase_B"/>
    <property type="match status" value="1"/>
</dbReference>
<dbReference type="FunCoup" id="A9WE77">
    <property type="interactions" value="116"/>
</dbReference>
<dbReference type="SUPFAM" id="SSF56281">
    <property type="entry name" value="Metallo-hydrolase/oxidoreductase"/>
    <property type="match status" value="1"/>
</dbReference>
<dbReference type="Proteomes" id="UP000002008">
    <property type="component" value="Chromosome"/>
</dbReference>
<feature type="domain" description="Metallo-beta-lactamase" evidence="1">
    <location>
        <begin position="11"/>
        <end position="181"/>
    </location>
</feature>
<dbReference type="InterPro" id="IPR058121">
    <property type="entry name" value="WalJ/YycJ"/>
</dbReference>
<dbReference type="PANTHER" id="PTHR47619:SF1">
    <property type="entry name" value="EXODEOXYRIBONUCLEASE WALJ"/>
    <property type="match status" value="1"/>
</dbReference>
<gene>
    <name evidence="2" type="ordered locus">Caur_0489</name>
</gene>
<dbReference type="AlphaFoldDB" id="A9WE77"/>
<accession>A9WE77</accession>
<dbReference type="PANTHER" id="PTHR47619">
    <property type="entry name" value="METALLO-HYDROLASE YYCJ-RELATED"/>
    <property type="match status" value="1"/>
</dbReference>
<dbReference type="HOGENOM" id="CLU_073253_1_0_0"/>
<dbReference type="STRING" id="324602.Caur_0489"/>
<dbReference type="EnsemblBacteria" id="ABY33737">
    <property type="protein sequence ID" value="ABY33737"/>
    <property type="gene ID" value="Caur_0489"/>
</dbReference>
<dbReference type="Pfam" id="PF12706">
    <property type="entry name" value="Lactamase_B_2"/>
    <property type="match status" value="1"/>
</dbReference>
<dbReference type="PATRIC" id="fig|324602.8.peg.556"/>
<dbReference type="InParanoid" id="A9WE77"/>
<dbReference type="Gene3D" id="3.60.15.10">
    <property type="entry name" value="Ribonuclease Z/Hydroxyacylglutathione hydrolase-like"/>
    <property type="match status" value="1"/>
</dbReference>
<dbReference type="InterPro" id="IPR001279">
    <property type="entry name" value="Metallo-B-lactamas"/>
</dbReference>
<dbReference type="CDD" id="cd07733">
    <property type="entry name" value="YycJ-like_MBL-fold"/>
    <property type="match status" value="1"/>
</dbReference>
<sequence length="277" mass="29583">MLVASFASGSTGNALLVRAGDQALLIDAGVPIRTLTNLLHACDTTPQQVQAVLLTHEHADHAQYALAFARRYNVPLVAPAATLTALGESPDPVALDPLPVGEYGAIGVFNVQSFRVAHDAADPVGYRIQMAGVSVAIAVDLGSWNAETVTALAKADLIVVEANHARELLPLSPYPVVVRQRISSPLGHLDNTQCGQLLAQVATHGGIGDVWLAHISRRANTPQTALNDVSQTLRQAGIQRLPRMQVLPPRARPVPGGIICWQPQERWQQPGLFTGDW</sequence>
<protein>
    <submittedName>
        <fullName evidence="2">Beta-lactamase domain protein</fullName>
    </submittedName>
</protein>
<dbReference type="RefSeq" id="WP_012256393.1">
    <property type="nucleotide sequence ID" value="NC_010175.1"/>
</dbReference>
<proteinExistence type="predicted"/>
<reference evidence="3" key="1">
    <citation type="journal article" date="2011" name="BMC Genomics">
        <title>Complete genome sequence of the filamentous anoxygenic phototrophic bacterium Chloroflexus aurantiacus.</title>
        <authorList>
            <person name="Tang K.H."/>
            <person name="Barry K."/>
            <person name="Chertkov O."/>
            <person name="Dalin E."/>
            <person name="Han C.S."/>
            <person name="Hauser L.J."/>
            <person name="Honchak B.M."/>
            <person name="Karbach L.E."/>
            <person name="Land M.L."/>
            <person name="Lapidus A."/>
            <person name="Larimer F.W."/>
            <person name="Mikhailova N."/>
            <person name="Pitluck S."/>
            <person name="Pierson B.K."/>
            <person name="Blankenship R.E."/>
        </authorList>
    </citation>
    <scope>NUCLEOTIDE SEQUENCE [LARGE SCALE GENOMIC DNA]</scope>
    <source>
        <strain evidence="3">ATCC 29366 / DSM 635 / J-10-fl</strain>
    </source>
</reference>
<organism evidence="2 3">
    <name type="scientific">Chloroflexus aurantiacus (strain ATCC 29366 / DSM 635 / J-10-fl)</name>
    <dbReference type="NCBI Taxonomy" id="324602"/>
    <lineage>
        <taxon>Bacteria</taxon>
        <taxon>Bacillati</taxon>
        <taxon>Chloroflexota</taxon>
        <taxon>Chloroflexia</taxon>
        <taxon>Chloroflexales</taxon>
        <taxon>Chloroflexineae</taxon>
        <taxon>Chloroflexaceae</taxon>
        <taxon>Chloroflexus</taxon>
    </lineage>
</organism>
<dbReference type="KEGG" id="cau:Caur_0489"/>
<dbReference type="eggNOG" id="COG1235">
    <property type="taxonomic scope" value="Bacteria"/>
</dbReference>
<evidence type="ECO:0000259" key="1">
    <source>
        <dbReference type="SMART" id="SM00849"/>
    </source>
</evidence>
<dbReference type="EMBL" id="CP000909">
    <property type="protein sequence ID" value="ABY33737.1"/>
    <property type="molecule type" value="Genomic_DNA"/>
</dbReference>
<evidence type="ECO:0000313" key="2">
    <source>
        <dbReference type="EMBL" id="ABY33737.1"/>
    </source>
</evidence>
<keyword evidence="3" id="KW-1185">Reference proteome</keyword>
<dbReference type="InterPro" id="IPR036866">
    <property type="entry name" value="RibonucZ/Hydroxyglut_hydro"/>
</dbReference>
<name>A9WE77_CHLAA</name>
<evidence type="ECO:0000313" key="3">
    <source>
        <dbReference type="Proteomes" id="UP000002008"/>
    </source>
</evidence>
<dbReference type="InterPro" id="IPR052533">
    <property type="entry name" value="WalJ/YycJ-like"/>
</dbReference>